<feature type="transmembrane region" description="Helical" evidence="1">
    <location>
        <begin position="51"/>
        <end position="76"/>
    </location>
</feature>
<comment type="caution">
    <text evidence="2">The sequence shown here is derived from an EMBL/GenBank/DDBJ whole genome shotgun (WGS) entry which is preliminary data.</text>
</comment>
<name>A0ABS6AQP1_9NOCA</name>
<dbReference type="EMBL" id="JAHKNI010000001">
    <property type="protein sequence ID" value="MBU3060335.1"/>
    <property type="molecule type" value="Genomic_DNA"/>
</dbReference>
<evidence type="ECO:0000256" key="1">
    <source>
        <dbReference type="SAM" id="Phobius"/>
    </source>
</evidence>
<sequence>MIKNYARSFLPWIVFAVVSGFDVRAGAVAGLAAALILLINERRSGMPWDALILDISTGAYMLVIAVLACAAPHLAVLQYGTALSFGWLAVTAWFGLAIGRPFTTGIARRQVDEFIATTPLFRRINVVITTVWAICFTLDAVTLTVLQMRYPHATTPLLIAKFGFFVLAAVFTARYPDIARRRAGFGDTADAEGGRLA</sequence>
<proteinExistence type="predicted"/>
<feature type="transmembrane region" description="Helical" evidence="1">
    <location>
        <begin position="82"/>
        <end position="103"/>
    </location>
</feature>
<organism evidence="2 3">
    <name type="scientific">Nocardia albiluteola</name>
    <dbReference type="NCBI Taxonomy" id="2842303"/>
    <lineage>
        <taxon>Bacteria</taxon>
        <taxon>Bacillati</taxon>
        <taxon>Actinomycetota</taxon>
        <taxon>Actinomycetes</taxon>
        <taxon>Mycobacteriales</taxon>
        <taxon>Nocardiaceae</taxon>
        <taxon>Nocardia</taxon>
    </lineage>
</organism>
<gene>
    <name evidence="2" type="ORF">KO481_02210</name>
</gene>
<protein>
    <recommendedName>
        <fullName evidence="4">Intracellular septation protein A</fullName>
    </recommendedName>
</protein>
<feature type="transmembrane region" description="Helical" evidence="1">
    <location>
        <begin position="158"/>
        <end position="175"/>
    </location>
</feature>
<keyword evidence="1" id="KW-0472">Membrane</keyword>
<evidence type="ECO:0008006" key="4">
    <source>
        <dbReference type="Google" id="ProtNLM"/>
    </source>
</evidence>
<accession>A0ABS6AQP1</accession>
<evidence type="ECO:0000313" key="3">
    <source>
        <dbReference type="Proteomes" id="UP000733379"/>
    </source>
</evidence>
<keyword evidence="3" id="KW-1185">Reference proteome</keyword>
<feature type="transmembrane region" description="Helical" evidence="1">
    <location>
        <begin position="12"/>
        <end position="39"/>
    </location>
</feature>
<evidence type="ECO:0000313" key="2">
    <source>
        <dbReference type="EMBL" id="MBU3060335.1"/>
    </source>
</evidence>
<keyword evidence="1" id="KW-1133">Transmembrane helix</keyword>
<keyword evidence="1" id="KW-0812">Transmembrane</keyword>
<dbReference type="Proteomes" id="UP000733379">
    <property type="component" value="Unassembled WGS sequence"/>
</dbReference>
<feature type="transmembrane region" description="Helical" evidence="1">
    <location>
        <begin position="124"/>
        <end position="146"/>
    </location>
</feature>
<reference evidence="2 3" key="1">
    <citation type="submission" date="2021-06" db="EMBL/GenBank/DDBJ databases">
        <title>Actinomycetes sequencing.</title>
        <authorList>
            <person name="Shan Q."/>
        </authorList>
    </citation>
    <scope>NUCLEOTIDE SEQUENCE [LARGE SCALE GENOMIC DNA]</scope>
    <source>
        <strain evidence="2 3">NEAU-G5</strain>
    </source>
</reference>